<dbReference type="PANTHER" id="PTHR30204">
    <property type="entry name" value="REDOX-CYCLING DRUG-SENSING TRANSCRIPTIONAL ACTIVATOR SOXR"/>
    <property type="match status" value="1"/>
</dbReference>
<evidence type="ECO:0000313" key="7">
    <source>
        <dbReference type="Proteomes" id="UP001064933"/>
    </source>
</evidence>
<dbReference type="InterPro" id="IPR009061">
    <property type="entry name" value="DNA-bd_dom_put_sf"/>
</dbReference>
<name>A0ABY6B1W2_9BURK</name>
<accession>A0ABY6B1W2</accession>
<proteinExistence type="predicted"/>
<sequence>MSLHTSPDEPAARPLMRSGIAARLAGLSPSTLRIWENRYGVVAPPKAASGQRTYSMKDIERLRLIKQLTVDGHAIGSVARLDTDALLALSSGNPIATARVPRVLVIGQSAAHKLEGRLKPAPASVFSDLAHAEREIVHAGSADVLVIHVASLHASMTDRITSLRGNLPVARVILVYSFGAQGVAETLAAAGVTVRREPVSGRELAGMVMASRPPDGKAAIAAPSNPRRYSDADLVTLREMPSMVACECPRHLAEIVTLLVGFEEYSTECATRNAADVALHRHLHEVTSAARSMLEQALARLVAEEGLVL</sequence>
<dbReference type="InterPro" id="IPR000551">
    <property type="entry name" value="MerR-type_HTH_dom"/>
</dbReference>
<dbReference type="Gene3D" id="1.10.1660.10">
    <property type="match status" value="1"/>
</dbReference>
<protein>
    <submittedName>
        <fullName evidence="6">MerR family transcriptional regulator</fullName>
    </submittedName>
</protein>
<evidence type="ECO:0000256" key="4">
    <source>
        <dbReference type="ARBA" id="ARBA00023163"/>
    </source>
</evidence>
<dbReference type="PROSITE" id="PS00552">
    <property type="entry name" value="HTH_MERR_1"/>
    <property type="match status" value="1"/>
</dbReference>
<keyword evidence="3" id="KW-0238">DNA-binding</keyword>
<evidence type="ECO:0000256" key="3">
    <source>
        <dbReference type="ARBA" id="ARBA00023125"/>
    </source>
</evidence>
<gene>
    <name evidence="6" type="ORF">N4261_03745</name>
</gene>
<organism evidence="6 7">
    <name type="scientific">Roseateles amylovorans</name>
    <dbReference type="NCBI Taxonomy" id="2978473"/>
    <lineage>
        <taxon>Bacteria</taxon>
        <taxon>Pseudomonadati</taxon>
        <taxon>Pseudomonadota</taxon>
        <taxon>Betaproteobacteria</taxon>
        <taxon>Burkholderiales</taxon>
        <taxon>Sphaerotilaceae</taxon>
        <taxon>Roseateles</taxon>
    </lineage>
</organism>
<evidence type="ECO:0000256" key="1">
    <source>
        <dbReference type="ARBA" id="ARBA00022491"/>
    </source>
</evidence>
<dbReference type="CDD" id="cd01104">
    <property type="entry name" value="HTH_MlrA-CarA"/>
    <property type="match status" value="1"/>
</dbReference>
<dbReference type="EMBL" id="CP104562">
    <property type="protein sequence ID" value="UXH79060.1"/>
    <property type="molecule type" value="Genomic_DNA"/>
</dbReference>
<reference evidence="6" key="1">
    <citation type="submission" date="2022-10" db="EMBL/GenBank/DDBJ databases">
        <title>Characterization and whole genome sequencing of a new Roseateles species, isolated from fresh water.</title>
        <authorList>
            <person name="Guliayeva D.Y."/>
            <person name="Akhremchuk A.E."/>
            <person name="Sikolenko M.A."/>
            <person name="Valentovich L.N."/>
            <person name="Sidarenka A.V."/>
        </authorList>
    </citation>
    <scope>NUCLEOTIDE SEQUENCE</scope>
    <source>
        <strain evidence="6">BIM B-1768</strain>
    </source>
</reference>
<evidence type="ECO:0000259" key="5">
    <source>
        <dbReference type="PROSITE" id="PS50937"/>
    </source>
</evidence>
<keyword evidence="1" id="KW-0678">Repressor</keyword>
<keyword evidence="7" id="KW-1185">Reference proteome</keyword>
<evidence type="ECO:0000256" key="2">
    <source>
        <dbReference type="ARBA" id="ARBA00023015"/>
    </source>
</evidence>
<dbReference type="SUPFAM" id="SSF46955">
    <property type="entry name" value="Putative DNA-binding domain"/>
    <property type="match status" value="1"/>
</dbReference>
<keyword evidence="2" id="KW-0805">Transcription regulation</keyword>
<dbReference type="Proteomes" id="UP001064933">
    <property type="component" value="Chromosome"/>
</dbReference>
<dbReference type="PROSITE" id="PS50937">
    <property type="entry name" value="HTH_MERR_2"/>
    <property type="match status" value="1"/>
</dbReference>
<dbReference type="PANTHER" id="PTHR30204:SF69">
    <property type="entry name" value="MERR-FAMILY TRANSCRIPTIONAL REGULATOR"/>
    <property type="match status" value="1"/>
</dbReference>
<keyword evidence="4" id="KW-0804">Transcription</keyword>
<dbReference type="InterPro" id="IPR047057">
    <property type="entry name" value="MerR_fam"/>
</dbReference>
<dbReference type="SMART" id="SM00422">
    <property type="entry name" value="HTH_MERR"/>
    <property type="match status" value="1"/>
</dbReference>
<dbReference type="Pfam" id="PF13411">
    <property type="entry name" value="MerR_1"/>
    <property type="match status" value="1"/>
</dbReference>
<evidence type="ECO:0000313" key="6">
    <source>
        <dbReference type="EMBL" id="UXH79060.1"/>
    </source>
</evidence>
<feature type="domain" description="HTH merR-type" evidence="5">
    <location>
        <begin position="15"/>
        <end position="84"/>
    </location>
</feature>
<dbReference type="RefSeq" id="WP_261758880.1">
    <property type="nucleotide sequence ID" value="NZ_CP104562.2"/>
</dbReference>